<feature type="transmembrane region" description="Helical" evidence="8">
    <location>
        <begin position="22"/>
        <end position="43"/>
    </location>
</feature>
<dbReference type="SUPFAM" id="SSF52540">
    <property type="entry name" value="P-loop containing nucleoside triphosphate hydrolases"/>
    <property type="match status" value="1"/>
</dbReference>
<dbReference type="GO" id="GO:0016887">
    <property type="term" value="F:ATP hydrolysis activity"/>
    <property type="evidence" value="ECO:0007669"/>
    <property type="project" value="InterPro"/>
</dbReference>
<dbReference type="InterPro" id="IPR003593">
    <property type="entry name" value="AAA+_ATPase"/>
</dbReference>
<name>A0A0N8PPE1_9BACL</name>
<evidence type="ECO:0000256" key="1">
    <source>
        <dbReference type="ARBA" id="ARBA00004651"/>
    </source>
</evidence>
<evidence type="ECO:0000256" key="3">
    <source>
        <dbReference type="ARBA" id="ARBA00022692"/>
    </source>
</evidence>
<evidence type="ECO:0000256" key="5">
    <source>
        <dbReference type="ARBA" id="ARBA00022840"/>
    </source>
</evidence>
<dbReference type="FunFam" id="3.40.50.300:FF:000287">
    <property type="entry name" value="Multidrug ABC transporter ATP-binding protein"/>
    <property type="match status" value="1"/>
</dbReference>
<dbReference type="InterPro" id="IPR027417">
    <property type="entry name" value="P-loop_NTPase"/>
</dbReference>
<dbReference type="AlphaFoldDB" id="A0A0N8PPE1"/>
<keyword evidence="4" id="KW-0547">Nucleotide-binding</keyword>
<evidence type="ECO:0000256" key="7">
    <source>
        <dbReference type="ARBA" id="ARBA00023136"/>
    </source>
</evidence>
<keyword evidence="3 8" id="KW-0812">Transmembrane</keyword>
<evidence type="ECO:0000256" key="2">
    <source>
        <dbReference type="ARBA" id="ARBA00022448"/>
    </source>
</evidence>
<dbReference type="PROSITE" id="PS00211">
    <property type="entry name" value="ABC_TRANSPORTER_1"/>
    <property type="match status" value="1"/>
</dbReference>
<keyword evidence="5" id="KW-0067">ATP-binding</keyword>
<dbReference type="PROSITE" id="PS50893">
    <property type="entry name" value="ABC_TRANSPORTER_2"/>
    <property type="match status" value="1"/>
</dbReference>
<dbReference type="InterPro" id="IPR011527">
    <property type="entry name" value="ABC1_TM_dom"/>
</dbReference>
<feature type="domain" description="ABC transmembrane type-1" evidence="10">
    <location>
        <begin position="23"/>
        <end position="406"/>
    </location>
</feature>
<comment type="subcellular location">
    <subcellularLocation>
        <location evidence="1">Cell membrane</location>
        <topology evidence="1">Multi-pass membrane protein</topology>
    </subcellularLocation>
</comment>
<dbReference type="PANTHER" id="PTHR43394:SF1">
    <property type="entry name" value="ATP-BINDING CASSETTE SUB-FAMILY B MEMBER 10, MITOCHONDRIAL"/>
    <property type="match status" value="1"/>
</dbReference>
<feature type="domain" description="ABC transporter" evidence="9">
    <location>
        <begin position="437"/>
        <end position="671"/>
    </location>
</feature>
<dbReference type="SUPFAM" id="SSF90123">
    <property type="entry name" value="ABC transporter transmembrane region"/>
    <property type="match status" value="1"/>
</dbReference>
<organism evidence="11 12">
    <name type="scientific">Alicyclobacillus ferrooxydans</name>
    <dbReference type="NCBI Taxonomy" id="471514"/>
    <lineage>
        <taxon>Bacteria</taxon>
        <taxon>Bacillati</taxon>
        <taxon>Bacillota</taxon>
        <taxon>Bacilli</taxon>
        <taxon>Bacillales</taxon>
        <taxon>Alicyclobacillaceae</taxon>
        <taxon>Alicyclobacillus</taxon>
    </lineage>
</organism>
<dbReference type="Proteomes" id="UP000050482">
    <property type="component" value="Unassembled WGS sequence"/>
</dbReference>
<dbReference type="Gene3D" id="3.40.50.300">
    <property type="entry name" value="P-loop containing nucleotide triphosphate hydrolases"/>
    <property type="match status" value="1"/>
</dbReference>
<dbReference type="GO" id="GO:0015421">
    <property type="term" value="F:ABC-type oligopeptide transporter activity"/>
    <property type="evidence" value="ECO:0007669"/>
    <property type="project" value="TreeGrafter"/>
</dbReference>
<protein>
    <submittedName>
        <fullName evidence="11">Multidrug ABC transporter permease</fullName>
    </submittedName>
</protein>
<evidence type="ECO:0000313" key="12">
    <source>
        <dbReference type="Proteomes" id="UP000050482"/>
    </source>
</evidence>
<gene>
    <name evidence="11" type="ORF">AN477_09100</name>
</gene>
<accession>A0A0N8PPE1</accession>
<dbReference type="Gene3D" id="1.20.1560.10">
    <property type="entry name" value="ABC transporter type 1, transmembrane domain"/>
    <property type="match status" value="1"/>
</dbReference>
<dbReference type="InterPro" id="IPR039421">
    <property type="entry name" value="Type_1_exporter"/>
</dbReference>
<evidence type="ECO:0000256" key="4">
    <source>
        <dbReference type="ARBA" id="ARBA00022741"/>
    </source>
</evidence>
<feature type="transmembrane region" description="Helical" evidence="8">
    <location>
        <begin position="231"/>
        <end position="253"/>
    </location>
</feature>
<reference evidence="11 12" key="1">
    <citation type="submission" date="2015-09" db="EMBL/GenBank/DDBJ databases">
        <title>Draft genome sequence of Alicyclobacillus ferrooxydans DSM 22381.</title>
        <authorList>
            <person name="Hemp J."/>
        </authorList>
    </citation>
    <scope>NUCLEOTIDE SEQUENCE [LARGE SCALE GENOMIC DNA]</scope>
    <source>
        <strain evidence="11 12">TC-34</strain>
    </source>
</reference>
<sequence length="678" mass="76106">MEQAPSVNRRLFQYARLYQRPILIALIMLVIAVSAELTGPFIAKRMIDKYIVGIEQTWYQMPTATDNTVPFRGHLYQRSDTVSKGQPHGKSVTLLQVGRSFYFVNRALPYTTDASVQGSTLTVRTGGTSSSQAIQTTALPLTPTELFRFYQPEIPRLWRLAFLYFGLLLISALFTYGQRYLLEVSANRILQRMRRDVFAQIHRLPVQYFDNTPAGKIVSRVTNDTEAIRDFYVTVLANIVSAVINMAGIYVALLILGVRLALICMLLVPILWAWVTLYRKYAVTVNQKIRTLLSDINAMINETIQGVPVIRAFNRQQRTLGEFDEVNEQFFTNQIRLLAVNSATGYNLAGALRNIFTIALLSFFGWRYFHLAGVISFGTLYAFVDYLNRLFQPVVNIVNQLANLEQARVSAGRVFELLDQPAIDVVDGTMPRYQGDVEFQDVSFSYDGHKEVLSGISFAAKHGQTVALVGHTGSGKSSIMNLLFRFYDPDKGQITIDGQDISSLPRQHVRRHMGIVLQDPFLFTGTIAGNVSLEDESVSRAAVNQALREVGAERLMGHIEKGWDEPVLEKGSTLSAGQRQLISFARALAFNPAILVLDEATSSIDTETETVIQDALEVLKRGRTTFIIAHRLSTVRNADLILVLDKGQIVERGTHEELMNLQGRYQQMYRLQQAGNAV</sequence>
<dbReference type="SMART" id="SM00382">
    <property type="entry name" value="AAA"/>
    <property type="match status" value="1"/>
</dbReference>
<evidence type="ECO:0000259" key="10">
    <source>
        <dbReference type="PROSITE" id="PS50929"/>
    </source>
</evidence>
<dbReference type="STRING" id="471514.AN477_09100"/>
<evidence type="ECO:0000256" key="8">
    <source>
        <dbReference type="SAM" id="Phobius"/>
    </source>
</evidence>
<keyword evidence="7 8" id="KW-0472">Membrane</keyword>
<evidence type="ECO:0000313" key="11">
    <source>
        <dbReference type="EMBL" id="KPV44069.1"/>
    </source>
</evidence>
<dbReference type="InterPro" id="IPR017871">
    <property type="entry name" value="ABC_transporter-like_CS"/>
</dbReference>
<evidence type="ECO:0000256" key="6">
    <source>
        <dbReference type="ARBA" id="ARBA00022989"/>
    </source>
</evidence>
<dbReference type="Pfam" id="PF00664">
    <property type="entry name" value="ABC_membrane"/>
    <property type="match status" value="1"/>
</dbReference>
<feature type="transmembrane region" description="Helical" evidence="8">
    <location>
        <begin position="157"/>
        <end position="176"/>
    </location>
</feature>
<dbReference type="PROSITE" id="PS50929">
    <property type="entry name" value="ABC_TM1F"/>
    <property type="match status" value="1"/>
</dbReference>
<dbReference type="PATRIC" id="fig|471514.4.peg.3407"/>
<feature type="transmembrane region" description="Helical" evidence="8">
    <location>
        <begin position="260"/>
        <end position="278"/>
    </location>
</feature>
<evidence type="ECO:0000259" key="9">
    <source>
        <dbReference type="PROSITE" id="PS50893"/>
    </source>
</evidence>
<comment type="caution">
    <text evidence="11">The sequence shown here is derived from an EMBL/GenBank/DDBJ whole genome shotgun (WGS) entry which is preliminary data.</text>
</comment>
<dbReference type="CDD" id="cd03254">
    <property type="entry name" value="ABCC_Glucan_exporter_like"/>
    <property type="match status" value="1"/>
</dbReference>
<keyword evidence="2" id="KW-0813">Transport</keyword>
<dbReference type="InterPro" id="IPR036640">
    <property type="entry name" value="ABC1_TM_sf"/>
</dbReference>
<dbReference type="PANTHER" id="PTHR43394">
    <property type="entry name" value="ATP-DEPENDENT PERMEASE MDL1, MITOCHONDRIAL"/>
    <property type="match status" value="1"/>
</dbReference>
<dbReference type="Pfam" id="PF00005">
    <property type="entry name" value="ABC_tran"/>
    <property type="match status" value="1"/>
</dbReference>
<dbReference type="CDD" id="cd18544">
    <property type="entry name" value="ABC_6TM_TmrA_like"/>
    <property type="match status" value="1"/>
</dbReference>
<dbReference type="InterPro" id="IPR003439">
    <property type="entry name" value="ABC_transporter-like_ATP-bd"/>
</dbReference>
<keyword evidence="12" id="KW-1185">Reference proteome</keyword>
<dbReference type="EMBL" id="LJCO01000041">
    <property type="protein sequence ID" value="KPV44069.1"/>
    <property type="molecule type" value="Genomic_DNA"/>
</dbReference>
<proteinExistence type="predicted"/>
<keyword evidence="6 8" id="KW-1133">Transmembrane helix</keyword>
<dbReference type="GO" id="GO:0005524">
    <property type="term" value="F:ATP binding"/>
    <property type="evidence" value="ECO:0007669"/>
    <property type="project" value="UniProtKB-KW"/>
</dbReference>
<dbReference type="GO" id="GO:0005886">
    <property type="term" value="C:plasma membrane"/>
    <property type="evidence" value="ECO:0007669"/>
    <property type="project" value="UniProtKB-SubCell"/>
</dbReference>